<dbReference type="SUPFAM" id="SSF81301">
    <property type="entry name" value="Nucleotidyltransferase"/>
    <property type="match status" value="1"/>
</dbReference>
<dbReference type="InterPro" id="IPR024700">
    <property type="entry name" value="UCP020217"/>
</dbReference>
<protein>
    <recommendedName>
        <fullName evidence="3">Polymerase beta nucleotidyltransferase domain-containing protein</fullName>
    </recommendedName>
</protein>
<reference evidence="1 2" key="1">
    <citation type="journal article" date="2016" name="Environ. Microbiol.">
        <title>Genomic resolution of a cold subsurface aquifer community provides metabolic insights for novel microbes adapted to high CO concentrations.</title>
        <authorList>
            <person name="Probst A.J."/>
            <person name="Castelle C.J."/>
            <person name="Singh A."/>
            <person name="Brown C.T."/>
            <person name="Anantharaman K."/>
            <person name="Sharon I."/>
            <person name="Hug L.A."/>
            <person name="Burstein D."/>
            <person name="Emerson J.B."/>
            <person name="Thomas B.C."/>
            <person name="Banfield J.F."/>
        </authorList>
    </citation>
    <scope>NUCLEOTIDE SEQUENCE [LARGE SCALE GENOMIC DNA]</scope>
    <source>
        <strain evidence="1">CG2_30_40_21</strain>
    </source>
</reference>
<accession>A0A1J5EER3</accession>
<dbReference type="STRING" id="1817895.AUJ95_01705"/>
<proteinExistence type="predicted"/>
<dbReference type="Proteomes" id="UP000183085">
    <property type="component" value="Unassembled WGS sequence"/>
</dbReference>
<dbReference type="EMBL" id="MNYI01000047">
    <property type="protein sequence ID" value="OIP42487.1"/>
    <property type="molecule type" value="Genomic_DNA"/>
</dbReference>
<comment type="caution">
    <text evidence="1">The sequence shown here is derived from an EMBL/GenBank/DDBJ whole genome shotgun (WGS) entry which is preliminary data.</text>
</comment>
<evidence type="ECO:0008006" key="3">
    <source>
        <dbReference type="Google" id="ProtNLM"/>
    </source>
</evidence>
<evidence type="ECO:0000313" key="2">
    <source>
        <dbReference type="Proteomes" id="UP000183085"/>
    </source>
</evidence>
<dbReference type="InterPro" id="IPR043519">
    <property type="entry name" value="NT_sf"/>
</dbReference>
<organism evidence="1 2">
    <name type="scientific">Candidatus Desantisbacteria bacterium CG2_30_40_21</name>
    <dbReference type="NCBI Taxonomy" id="1817895"/>
    <lineage>
        <taxon>Bacteria</taxon>
        <taxon>Candidatus Desantisiibacteriota</taxon>
    </lineage>
</organism>
<gene>
    <name evidence="1" type="ORF">AUJ95_01705</name>
</gene>
<dbReference type="AlphaFoldDB" id="A0A1J5EER3"/>
<name>A0A1J5EER3_9BACT</name>
<evidence type="ECO:0000313" key="1">
    <source>
        <dbReference type="EMBL" id="OIP42487.1"/>
    </source>
</evidence>
<dbReference type="Gene3D" id="3.30.460.10">
    <property type="entry name" value="Beta Polymerase, domain 2"/>
    <property type="match status" value="1"/>
</dbReference>
<dbReference type="PIRSF" id="PIRSF020217">
    <property type="entry name" value="UCP020217"/>
    <property type="match status" value="1"/>
</dbReference>
<sequence>MVNYEPYIQKAIEIRENKQRLLEIRYANAWETARKAAHILKNEYSADEVILFGSLLHKQFFSLTSDIDVAVSGIPCDKFFQALYAVGFLSDIRVEMVDIEECRDYIKEIIKKEGIKL</sequence>